<dbReference type="EMBL" id="CATQJA010002604">
    <property type="protein sequence ID" value="CAJ0572708.1"/>
    <property type="molecule type" value="Genomic_DNA"/>
</dbReference>
<keyword evidence="3" id="KW-1185">Reference proteome</keyword>
<evidence type="ECO:0000313" key="2">
    <source>
        <dbReference type="EMBL" id="CAJ0572708.1"/>
    </source>
</evidence>
<dbReference type="Proteomes" id="UP001177023">
    <property type="component" value="Unassembled WGS sequence"/>
</dbReference>
<feature type="region of interest" description="Disordered" evidence="1">
    <location>
        <begin position="242"/>
        <end position="271"/>
    </location>
</feature>
<name>A0AA36CRI0_9BILA</name>
<proteinExistence type="predicted"/>
<evidence type="ECO:0000313" key="3">
    <source>
        <dbReference type="Proteomes" id="UP001177023"/>
    </source>
</evidence>
<accession>A0AA36CRI0</accession>
<evidence type="ECO:0000256" key="1">
    <source>
        <dbReference type="SAM" id="MobiDB-lite"/>
    </source>
</evidence>
<sequence length="382" mass="44153">MEIIFASDADILRHIDIDIDMWIQRRPSLFDPDKDFRLLEQIFRHGVDFINYQSENMIKKEPFPLTNRTWVDRIEHRKVVAQLYWCDGDTNFETAENLKTHCSESFQHITNFIEHNRFKKRKSYKYAVLFDFASGGVPGEVAASILLAQLAKYFTVSMWISIKQFVIRVSDHREMDIFRRLLRLEKLSADLDADGFTLGMAQLAEFDHMYAVHSPVVKQYFRSRPRERSASMLRRVMHGITAGLVSENPPPSNSARKKSGRQRRMSVPELPENKVIQPALSYKRKPELERNNSVKQLLHRVGAASPLLSKRFLTRRRDKSESPRNAVPLQNSIESTVDCAVSILPNELENSNPGGPPYYNSLEDGRKLSVRMARPHTPIDGR</sequence>
<organism evidence="2 3">
    <name type="scientific">Mesorhabditis spiculigera</name>
    <dbReference type="NCBI Taxonomy" id="96644"/>
    <lineage>
        <taxon>Eukaryota</taxon>
        <taxon>Metazoa</taxon>
        <taxon>Ecdysozoa</taxon>
        <taxon>Nematoda</taxon>
        <taxon>Chromadorea</taxon>
        <taxon>Rhabditida</taxon>
        <taxon>Rhabditina</taxon>
        <taxon>Rhabditomorpha</taxon>
        <taxon>Rhabditoidea</taxon>
        <taxon>Rhabditidae</taxon>
        <taxon>Mesorhabditinae</taxon>
        <taxon>Mesorhabditis</taxon>
    </lineage>
</organism>
<gene>
    <name evidence="2" type="ORF">MSPICULIGERA_LOCUS11089</name>
</gene>
<comment type="caution">
    <text evidence="2">The sequence shown here is derived from an EMBL/GenBank/DDBJ whole genome shotgun (WGS) entry which is preliminary data.</text>
</comment>
<feature type="compositionally biased region" description="Basic residues" evidence="1">
    <location>
        <begin position="255"/>
        <end position="264"/>
    </location>
</feature>
<reference evidence="2" key="1">
    <citation type="submission" date="2023-06" db="EMBL/GenBank/DDBJ databases">
        <authorList>
            <person name="Delattre M."/>
        </authorList>
    </citation>
    <scope>NUCLEOTIDE SEQUENCE</scope>
    <source>
        <strain evidence="2">AF72</strain>
    </source>
</reference>
<feature type="non-terminal residue" evidence="2">
    <location>
        <position position="382"/>
    </location>
</feature>
<protein>
    <submittedName>
        <fullName evidence="2">Uncharacterized protein</fullName>
    </submittedName>
</protein>
<dbReference type="AlphaFoldDB" id="A0AA36CRI0"/>